<protein>
    <submittedName>
        <fullName evidence="3">Uncharacterized protein</fullName>
    </submittedName>
</protein>
<sequence>MTKEKEPVAEENGGKKKIPLSLIFCILQTAFFLAFTVNGFLRRFEDSKYMPLVVALVAVYFISFVVVITVNIRNAKKAKEFAAAYKTSAQDLKLSLRVWDTVCVLVGLAASVSMLLATYSDADSGILSQIFALGSTLVAATSAFRSVFFTARKLKKRVKTEKKRRKKAQKEAEKAQRKAQ</sequence>
<evidence type="ECO:0000313" key="3">
    <source>
        <dbReference type="EMBL" id="MBO8423460.1"/>
    </source>
</evidence>
<accession>A0A940ICJ3</accession>
<evidence type="ECO:0000256" key="2">
    <source>
        <dbReference type="SAM" id="Phobius"/>
    </source>
</evidence>
<feature type="transmembrane region" description="Helical" evidence="2">
    <location>
        <begin position="53"/>
        <end position="72"/>
    </location>
</feature>
<reference evidence="3" key="1">
    <citation type="submission" date="2020-10" db="EMBL/GenBank/DDBJ databases">
        <authorList>
            <person name="Gilroy R."/>
        </authorList>
    </citation>
    <scope>NUCLEOTIDE SEQUENCE</scope>
    <source>
        <strain evidence="3">517</strain>
    </source>
</reference>
<dbReference type="AlphaFoldDB" id="A0A940ICJ3"/>
<feature type="transmembrane region" description="Helical" evidence="2">
    <location>
        <begin position="126"/>
        <end position="148"/>
    </location>
</feature>
<proteinExistence type="predicted"/>
<organism evidence="3 4">
    <name type="scientific">Candidatus Stercoripulliclostridium pullicola</name>
    <dbReference type="NCBI Taxonomy" id="2840953"/>
    <lineage>
        <taxon>Bacteria</taxon>
        <taxon>Bacillati</taxon>
        <taxon>Bacillota</taxon>
        <taxon>Clostridia</taxon>
        <taxon>Eubacteriales</taxon>
        <taxon>Candidatus Stercoripulliclostridium</taxon>
    </lineage>
</organism>
<evidence type="ECO:0000256" key="1">
    <source>
        <dbReference type="SAM" id="MobiDB-lite"/>
    </source>
</evidence>
<comment type="caution">
    <text evidence="3">The sequence shown here is derived from an EMBL/GenBank/DDBJ whole genome shotgun (WGS) entry which is preliminary data.</text>
</comment>
<keyword evidence="2" id="KW-1133">Transmembrane helix</keyword>
<keyword evidence="2" id="KW-0472">Membrane</keyword>
<evidence type="ECO:0000313" key="4">
    <source>
        <dbReference type="Proteomes" id="UP000727857"/>
    </source>
</evidence>
<keyword evidence="2" id="KW-0812">Transmembrane</keyword>
<gene>
    <name evidence="3" type="ORF">IAB16_00340</name>
</gene>
<feature type="transmembrane region" description="Helical" evidence="2">
    <location>
        <begin position="98"/>
        <end position="120"/>
    </location>
</feature>
<dbReference type="Proteomes" id="UP000727857">
    <property type="component" value="Unassembled WGS sequence"/>
</dbReference>
<feature type="compositionally biased region" description="Basic residues" evidence="1">
    <location>
        <begin position="159"/>
        <end position="168"/>
    </location>
</feature>
<name>A0A940ICJ3_9FIRM</name>
<feature type="compositionally biased region" description="Basic and acidic residues" evidence="1">
    <location>
        <begin position="169"/>
        <end position="180"/>
    </location>
</feature>
<reference evidence="3" key="2">
    <citation type="journal article" date="2021" name="PeerJ">
        <title>Extensive microbial diversity within the chicken gut microbiome revealed by metagenomics and culture.</title>
        <authorList>
            <person name="Gilroy R."/>
            <person name="Ravi A."/>
            <person name="Getino M."/>
            <person name="Pursley I."/>
            <person name="Horton D.L."/>
            <person name="Alikhan N.F."/>
            <person name="Baker D."/>
            <person name="Gharbi K."/>
            <person name="Hall N."/>
            <person name="Watson M."/>
            <person name="Adriaenssens E.M."/>
            <person name="Foster-Nyarko E."/>
            <person name="Jarju S."/>
            <person name="Secka A."/>
            <person name="Antonio M."/>
            <person name="Oren A."/>
            <person name="Chaudhuri R.R."/>
            <person name="La Ragione R."/>
            <person name="Hildebrand F."/>
            <person name="Pallen M.J."/>
        </authorList>
    </citation>
    <scope>NUCLEOTIDE SEQUENCE</scope>
    <source>
        <strain evidence="3">517</strain>
    </source>
</reference>
<feature type="transmembrane region" description="Helical" evidence="2">
    <location>
        <begin position="20"/>
        <end position="41"/>
    </location>
</feature>
<dbReference type="EMBL" id="JADINF010000007">
    <property type="protein sequence ID" value="MBO8423460.1"/>
    <property type="molecule type" value="Genomic_DNA"/>
</dbReference>
<feature type="region of interest" description="Disordered" evidence="1">
    <location>
        <begin position="159"/>
        <end position="180"/>
    </location>
</feature>